<dbReference type="RefSeq" id="WP_289964124.1">
    <property type="nucleotide sequence ID" value="NZ_JAUEOZ010000003.1"/>
</dbReference>
<protein>
    <submittedName>
        <fullName evidence="3">TIGR03752 family integrating conjugative element protein</fullName>
    </submittedName>
</protein>
<dbReference type="Proteomes" id="UP001169719">
    <property type="component" value="Unassembled WGS sequence"/>
</dbReference>
<proteinExistence type="predicted"/>
<evidence type="ECO:0000256" key="2">
    <source>
        <dbReference type="SAM" id="MobiDB-lite"/>
    </source>
</evidence>
<gene>
    <name evidence="3" type="ORF">QWJ08_21545</name>
</gene>
<organism evidence="3 4">
    <name type="scientific">Vibrio agarivorans</name>
    <dbReference type="NCBI Taxonomy" id="153622"/>
    <lineage>
        <taxon>Bacteria</taxon>
        <taxon>Pseudomonadati</taxon>
        <taxon>Pseudomonadota</taxon>
        <taxon>Gammaproteobacteria</taxon>
        <taxon>Vibrionales</taxon>
        <taxon>Vibrionaceae</taxon>
        <taxon>Vibrio</taxon>
    </lineage>
</organism>
<keyword evidence="4" id="KW-1185">Reference proteome</keyword>
<dbReference type="NCBIfam" id="TIGR03752">
    <property type="entry name" value="conj_TIGR03752"/>
    <property type="match status" value="1"/>
</dbReference>
<comment type="caution">
    <text evidence="3">The sequence shown here is derived from an EMBL/GenBank/DDBJ whole genome shotgun (WGS) entry which is preliminary data.</text>
</comment>
<feature type="region of interest" description="Disordered" evidence="2">
    <location>
        <begin position="41"/>
        <end position="68"/>
    </location>
</feature>
<reference evidence="3" key="1">
    <citation type="submission" date="2024-05" db="EMBL/GenBank/DDBJ databases">
        <title>Genome Sequences of Four Agar- Degrading Marine Bacteria.</title>
        <authorList>
            <person name="Phillips E.K."/>
            <person name="Shaffer J.C."/>
            <person name="Henson M.W."/>
            <person name="Temperton B."/>
            <person name="Thrash C.J."/>
            <person name="Martin M.O."/>
        </authorList>
    </citation>
    <scope>NUCLEOTIDE SEQUENCE</scope>
    <source>
        <strain evidence="3">EKP203</strain>
    </source>
</reference>
<dbReference type="EMBL" id="JAUEOZ010000003">
    <property type="protein sequence ID" value="MDN2483943.1"/>
    <property type="molecule type" value="Genomic_DNA"/>
</dbReference>
<name>A0ABT7Y7A5_9VIBR</name>
<evidence type="ECO:0000313" key="3">
    <source>
        <dbReference type="EMBL" id="MDN2483943.1"/>
    </source>
</evidence>
<feature type="coiled-coil region" evidence="1">
    <location>
        <begin position="73"/>
        <end position="136"/>
    </location>
</feature>
<evidence type="ECO:0000256" key="1">
    <source>
        <dbReference type="SAM" id="Coils"/>
    </source>
</evidence>
<evidence type="ECO:0000313" key="4">
    <source>
        <dbReference type="Proteomes" id="UP001169719"/>
    </source>
</evidence>
<feature type="compositionally biased region" description="Polar residues" evidence="2">
    <location>
        <begin position="43"/>
        <end position="68"/>
    </location>
</feature>
<dbReference type="InterPro" id="IPR021207">
    <property type="entry name" value="Integr_conj_element_PFL4705"/>
</dbReference>
<accession>A0ABT7Y7A5</accession>
<feature type="region of interest" description="Disordered" evidence="2">
    <location>
        <begin position="222"/>
        <end position="247"/>
    </location>
</feature>
<sequence length="491" mass="53675">MQFTQDEQQAPKKIKANMNIKVALGLVLGLLLIVGLKSKQSEPEQVTQAPTQNRFQRDPVSNDSAGDNMNETLRTVLARHDELTSQVKSLENELESKNSRVTDNDRRKLADLESAIQNLVDENQVLRSQLELQDKKISNVRVQAASPREEETATPEPVETELGVGGIVPKHLEGKLPTLTRPTGSTTSVASLPSEQELISEVLGWTKPDDVVIEEDNKGELSFSYPTSSDQIRTAQSPNRIGAGQSTEEQAINGIDEPESDLKPIYTIPAISTLWGATSMNAVIGRVPTGGTLTNPFRFKALIGHENLATNGHYIPGLKDMAVSGIAEGDYVLECARGTIDTVTYTFFDGTIQTVRDSNFGYISDRWGNSCIPGHYISNFKEYVTTAGSVSFIAALGGAIAESQITTEGTGDDKVREITGDAMKYAGGTALQDSSNTIKELVDERMEDAFDAVWLEAGLELVINIENEVHVDYNINGRKLAHYDNIEEFLQ</sequence>
<feature type="compositionally biased region" description="Polar residues" evidence="2">
    <location>
        <begin position="224"/>
        <end position="247"/>
    </location>
</feature>
<keyword evidence="1" id="KW-0175">Coiled coil</keyword>